<accession>Q094D2</accession>
<organism evidence="3 5">
    <name type="scientific">Stigmatella aurantiaca (strain DW4/3-1)</name>
    <dbReference type="NCBI Taxonomy" id="378806"/>
    <lineage>
        <taxon>Bacteria</taxon>
        <taxon>Pseudomonadati</taxon>
        <taxon>Myxococcota</taxon>
        <taxon>Myxococcia</taxon>
        <taxon>Myxococcales</taxon>
        <taxon>Cystobacterineae</taxon>
        <taxon>Archangiaceae</taxon>
        <taxon>Stigmatella</taxon>
    </lineage>
</organism>
<dbReference type="OrthoDB" id="9815400at2"/>
<dbReference type="InterPro" id="IPR005325">
    <property type="entry name" value="DUF308_memb"/>
</dbReference>
<feature type="transmembrane region" description="Helical" evidence="1">
    <location>
        <begin position="128"/>
        <end position="147"/>
    </location>
</feature>
<keyword evidence="1" id="KW-0472">Membrane</keyword>
<keyword evidence="1" id="KW-1133">Transmembrane helix</keyword>
<dbReference type="Proteomes" id="UP000001351">
    <property type="component" value="Chromosome"/>
</dbReference>
<reference evidence="3 5" key="1">
    <citation type="submission" date="2006-04" db="EMBL/GenBank/DDBJ databases">
        <authorList>
            <person name="Nierman W.C."/>
        </authorList>
    </citation>
    <scope>NUCLEOTIDE SEQUENCE [LARGE SCALE GENOMIC DNA]</scope>
    <source>
        <strain evidence="3 5">DW4/3-1</strain>
    </source>
</reference>
<feature type="transmembrane region" description="Helical" evidence="1">
    <location>
        <begin position="12"/>
        <end position="33"/>
    </location>
</feature>
<evidence type="ECO:0000313" key="2">
    <source>
        <dbReference type="EMBL" id="ADO68138.1"/>
    </source>
</evidence>
<reference evidence="2 4" key="2">
    <citation type="journal article" date="2011" name="Mol. Biol. Evol.">
        <title>Comparative genomic analysis of fruiting body formation in Myxococcales.</title>
        <authorList>
            <person name="Huntley S."/>
            <person name="Hamann N."/>
            <person name="Wegener-Feldbrugge S."/>
            <person name="Treuner-Lange A."/>
            <person name="Kube M."/>
            <person name="Reinhardt R."/>
            <person name="Klages S."/>
            <person name="Muller R."/>
            <person name="Ronning C.M."/>
            <person name="Nierman W.C."/>
            <person name="Sogaard-Andersen L."/>
        </authorList>
    </citation>
    <scope>NUCLEOTIDE SEQUENCE [LARGE SCALE GENOMIC DNA]</scope>
    <source>
        <strain evidence="2 4">DW4/3-1</strain>
    </source>
</reference>
<feature type="transmembrane region" description="Helical" evidence="1">
    <location>
        <begin position="153"/>
        <end position="179"/>
    </location>
</feature>
<dbReference type="Pfam" id="PF03729">
    <property type="entry name" value="DUF308"/>
    <property type="match status" value="1"/>
</dbReference>
<sequence length="184" mass="19522">MASIQRLPSERAVSALWGGPFVVGLLLTVLGLIALSSSFITGLVSILLLGTFLLVAGGLEVFYAFRRRKNGPFFLYLLGGILSLVVGGLMLFRPLAGLATVTLLLAGYFFTGGIFRGVTSLLDRYPSWGWDFASGVVSFLLGVMLFAQGPSSALWVVGTLVGVEFIVRGAALMSGAFILRRALV</sequence>
<gene>
    <name evidence="2" type="ordered locus">STAUR_0329</name>
    <name evidence="3" type="ORF">STIAU_2670</name>
</gene>
<evidence type="ECO:0000256" key="1">
    <source>
        <dbReference type="SAM" id="Phobius"/>
    </source>
</evidence>
<keyword evidence="4" id="KW-1185">Reference proteome</keyword>
<feature type="transmembrane region" description="Helical" evidence="1">
    <location>
        <begin position="39"/>
        <end position="61"/>
    </location>
</feature>
<evidence type="ECO:0000313" key="5">
    <source>
        <dbReference type="Proteomes" id="UP000032702"/>
    </source>
</evidence>
<dbReference type="eggNOG" id="COG3247">
    <property type="taxonomic scope" value="Bacteria"/>
</dbReference>
<dbReference type="HOGENOM" id="CLU_091585_2_3_7"/>
<keyword evidence="1" id="KW-0812">Transmembrane</keyword>
<dbReference type="GO" id="GO:0005886">
    <property type="term" value="C:plasma membrane"/>
    <property type="evidence" value="ECO:0007669"/>
    <property type="project" value="TreeGrafter"/>
</dbReference>
<protein>
    <submittedName>
        <fullName evidence="2">Conserved uncharacterized protein</fullName>
    </submittedName>
</protein>
<feature type="transmembrane region" description="Helical" evidence="1">
    <location>
        <begin position="73"/>
        <end position="92"/>
    </location>
</feature>
<dbReference type="AlphaFoldDB" id="Q094D2"/>
<dbReference type="PANTHER" id="PTHR34989:SF1">
    <property type="entry name" value="PROTEIN HDED"/>
    <property type="match status" value="1"/>
</dbReference>
<dbReference type="KEGG" id="sur:STAUR_0329"/>
<dbReference type="InterPro" id="IPR052712">
    <property type="entry name" value="Acid_resist_chaperone_HdeD"/>
</dbReference>
<evidence type="ECO:0000313" key="4">
    <source>
        <dbReference type="Proteomes" id="UP000001351"/>
    </source>
</evidence>
<dbReference type="PATRIC" id="fig|378806.16.peg.6342"/>
<dbReference type="EMBL" id="CP002271">
    <property type="protein sequence ID" value="ADO68138.1"/>
    <property type="molecule type" value="Genomic_DNA"/>
</dbReference>
<dbReference type="EMBL" id="AAMD01000040">
    <property type="protein sequence ID" value="EAU67094.1"/>
    <property type="molecule type" value="Genomic_DNA"/>
</dbReference>
<feature type="transmembrane region" description="Helical" evidence="1">
    <location>
        <begin position="98"/>
        <end position="116"/>
    </location>
</feature>
<dbReference type="STRING" id="378806.STAUR_0329"/>
<evidence type="ECO:0000313" key="3">
    <source>
        <dbReference type="EMBL" id="EAU67094.1"/>
    </source>
</evidence>
<dbReference type="Proteomes" id="UP000032702">
    <property type="component" value="Unassembled WGS sequence"/>
</dbReference>
<dbReference type="PANTHER" id="PTHR34989">
    <property type="entry name" value="PROTEIN HDED"/>
    <property type="match status" value="1"/>
</dbReference>
<dbReference type="RefSeq" id="WP_002613324.1">
    <property type="nucleotide sequence ID" value="NC_014623.1"/>
</dbReference>
<name>Q094D2_STIAD</name>
<proteinExistence type="predicted"/>